<dbReference type="EMBL" id="PDCK01000041">
    <property type="protein sequence ID" value="PRQ45880.1"/>
    <property type="molecule type" value="Genomic_DNA"/>
</dbReference>
<comment type="caution">
    <text evidence="1">The sequence shown here is derived from an EMBL/GenBank/DDBJ whole genome shotgun (WGS) entry which is preliminary data.</text>
</comment>
<dbReference type="AlphaFoldDB" id="A0A2P6RHH3"/>
<proteinExistence type="predicted"/>
<dbReference type="Gramene" id="PRQ45880">
    <property type="protein sequence ID" value="PRQ45880"/>
    <property type="gene ID" value="RchiOBHm_Chr3g0496471"/>
</dbReference>
<evidence type="ECO:0000313" key="2">
    <source>
        <dbReference type="Proteomes" id="UP000238479"/>
    </source>
</evidence>
<evidence type="ECO:0000313" key="1">
    <source>
        <dbReference type="EMBL" id="PRQ45880.1"/>
    </source>
</evidence>
<protein>
    <submittedName>
        <fullName evidence="1">Uncharacterized protein</fullName>
    </submittedName>
</protein>
<sequence>MASLVLLLSVLVRPHNINNLEEELSRSINSASRAAANTVSAARKQRVEQIMVLEEDEHLSDCSRVSVDSVWP</sequence>
<gene>
    <name evidence="1" type="ORF">RchiOBHm_Chr3g0496471</name>
</gene>
<keyword evidence="2" id="KW-1185">Reference proteome</keyword>
<dbReference type="Proteomes" id="UP000238479">
    <property type="component" value="Chromosome 3"/>
</dbReference>
<organism evidence="1 2">
    <name type="scientific">Rosa chinensis</name>
    <name type="common">China rose</name>
    <dbReference type="NCBI Taxonomy" id="74649"/>
    <lineage>
        <taxon>Eukaryota</taxon>
        <taxon>Viridiplantae</taxon>
        <taxon>Streptophyta</taxon>
        <taxon>Embryophyta</taxon>
        <taxon>Tracheophyta</taxon>
        <taxon>Spermatophyta</taxon>
        <taxon>Magnoliopsida</taxon>
        <taxon>eudicotyledons</taxon>
        <taxon>Gunneridae</taxon>
        <taxon>Pentapetalae</taxon>
        <taxon>rosids</taxon>
        <taxon>fabids</taxon>
        <taxon>Rosales</taxon>
        <taxon>Rosaceae</taxon>
        <taxon>Rosoideae</taxon>
        <taxon>Rosoideae incertae sedis</taxon>
        <taxon>Rosa</taxon>
    </lineage>
</organism>
<reference evidence="1 2" key="1">
    <citation type="journal article" date="2018" name="Nat. Genet.">
        <title>The Rosa genome provides new insights in the design of modern roses.</title>
        <authorList>
            <person name="Bendahmane M."/>
        </authorList>
    </citation>
    <scope>NUCLEOTIDE SEQUENCE [LARGE SCALE GENOMIC DNA]</scope>
    <source>
        <strain evidence="2">cv. Old Blush</strain>
    </source>
</reference>
<name>A0A2P6RHH3_ROSCH</name>
<accession>A0A2P6RHH3</accession>